<dbReference type="PROSITE" id="PS50075">
    <property type="entry name" value="CARRIER"/>
    <property type="match status" value="1"/>
</dbReference>
<gene>
    <name evidence="2" type="ORF">G4H13_06495</name>
</gene>
<evidence type="ECO:0000313" key="2">
    <source>
        <dbReference type="EMBL" id="NEW70061.1"/>
    </source>
</evidence>
<organism evidence="2 3">
    <name type="scientific">Streptomyces rhizosphaericus</name>
    <dbReference type="NCBI Taxonomy" id="114699"/>
    <lineage>
        <taxon>Bacteria</taxon>
        <taxon>Bacillati</taxon>
        <taxon>Actinomycetota</taxon>
        <taxon>Actinomycetes</taxon>
        <taxon>Kitasatosporales</taxon>
        <taxon>Streptomycetaceae</taxon>
        <taxon>Streptomyces</taxon>
        <taxon>Streptomyces violaceusniger group</taxon>
    </lineage>
</organism>
<comment type="caution">
    <text evidence="2">The sequence shown here is derived from an EMBL/GenBank/DDBJ whole genome shotgun (WGS) entry which is preliminary data.</text>
</comment>
<accession>A0A6G4ABJ4</accession>
<dbReference type="EMBL" id="JAAIKT010000004">
    <property type="protein sequence ID" value="NEW70061.1"/>
    <property type="molecule type" value="Genomic_DNA"/>
</dbReference>
<proteinExistence type="predicted"/>
<dbReference type="AlphaFoldDB" id="A0A6G4ABJ4"/>
<name>A0A6G4ABJ4_9ACTN</name>
<dbReference type="Proteomes" id="UP000476310">
    <property type="component" value="Unassembled WGS sequence"/>
</dbReference>
<reference evidence="2" key="1">
    <citation type="submission" date="2020-02" db="EMBL/GenBank/DDBJ databases">
        <title>A new Streptomyces sp. for controlling soil-borne diseases.</title>
        <authorList>
            <person name="Li X."/>
            <person name="Tian Y."/>
            <person name="Gao K."/>
        </authorList>
    </citation>
    <scope>NUCLEOTIDE SEQUENCE [LARGE SCALE GENOMIC DNA]</scope>
    <source>
        <strain evidence="2">0250</strain>
    </source>
</reference>
<dbReference type="InterPro" id="IPR036736">
    <property type="entry name" value="ACP-like_sf"/>
</dbReference>
<dbReference type="SUPFAM" id="SSF47336">
    <property type="entry name" value="ACP-like"/>
    <property type="match status" value="1"/>
</dbReference>
<evidence type="ECO:0000259" key="1">
    <source>
        <dbReference type="PROSITE" id="PS50075"/>
    </source>
</evidence>
<dbReference type="GeneID" id="302521152"/>
<sequence length="92" mass="9781">MSAEQAITAEGIEQGITGFVSGRVNAEVPADQDLFASGLVSSMFAMELVVHLEQAFSVQILGDDLKRDNFRTVAAMTALVLRLRDAGQPADA</sequence>
<protein>
    <submittedName>
        <fullName evidence="2">Acyl carrier protein</fullName>
    </submittedName>
</protein>
<dbReference type="Gene3D" id="1.10.1200.10">
    <property type="entry name" value="ACP-like"/>
    <property type="match status" value="1"/>
</dbReference>
<dbReference type="InterPro" id="IPR009081">
    <property type="entry name" value="PP-bd_ACP"/>
</dbReference>
<feature type="domain" description="Carrier" evidence="1">
    <location>
        <begin position="6"/>
        <end position="84"/>
    </location>
</feature>
<dbReference type="RefSeq" id="WP_086883808.1">
    <property type="nucleotide sequence ID" value="NZ_BAAAID010000056.1"/>
</dbReference>
<evidence type="ECO:0000313" key="3">
    <source>
        <dbReference type="Proteomes" id="UP000476310"/>
    </source>
</evidence>
<dbReference type="Pfam" id="PF00550">
    <property type="entry name" value="PP-binding"/>
    <property type="match status" value="1"/>
</dbReference>
<keyword evidence="3" id="KW-1185">Reference proteome</keyword>